<dbReference type="PANTHER" id="PTHR10857:SF106">
    <property type="entry name" value="C2 DOMAIN-CONTAINING PROTEIN"/>
    <property type="match status" value="1"/>
</dbReference>
<dbReference type="Pfam" id="PF07002">
    <property type="entry name" value="Copine"/>
    <property type="match status" value="1"/>
</dbReference>
<dbReference type="GO" id="GO:0005544">
    <property type="term" value="F:calcium-dependent phospholipid binding"/>
    <property type="evidence" value="ECO:0007669"/>
    <property type="project" value="InterPro"/>
</dbReference>
<dbReference type="InterPro" id="IPR010734">
    <property type="entry name" value="Copine_C"/>
</dbReference>
<evidence type="ECO:0000313" key="2">
    <source>
        <dbReference type="EMBL" id="KAK3612054.1"/>
    </source>
</evidence>
<dbReference type="Proteomes" id="UP001195483">
    <property type="component" value="Unassembled WGS sequence"/>
</dbReference>
<dbReference type="AlphaFoldDB" id="A0AAE0TKI6"/>
<feature type="domain" description="Copine C-terminal" evidence="1">
    <location>
        <begin position="63"/>
        <end position="161"/>
    </location>
</feature>
<proteinExistence type="predicted"/>
<reference evidence="2" key="3">
    <citation type="submission" date="2023-05" db="EMBL/GenBank/DDBJ databases">
        <authorList>
            <person name="Smith C.H."/>
        </authorList>
    </citation>
    <scope>NUCLEOTIDE SEQUENCE</scope>
    <source>
        <strain evidence="2">CHS0354</strain>
        <tissue evidence="2">Mantle</tissue>
    </source>
</reference>
<dbReference type="PANTHER" id="PTHR10857">
    <property type="entry name" value="COPINE"/>
    <property type="match status" value="1"/>
</dbReference>
<accession>A0AAE0TKI6</accession>
<organism evidence="2 3">
    <name type="scientific">Potamilus streckersoni</name>
    <dbReference type="NCBI Taxonomy" id="2493646"/>
    <lineage>
        <taxon>Eukaryota</taxon>
        <taxon>Metazoa</taxon>
        <taxon>Spiralia</taxon>
        <taxon>Lophotrochozoa</taxon>
        <taxon>Mollusca</taxon>
        <taxon>Bivalvia</taxon>
        <taxon>Autobranchia</taxon>
        <taxon>Heteroconchia</taxon>
        <taxon>Palaeoheterodonta</taxon>
        <taxon>Unionida</taxon>
        <taxon>Unionoidea</taxon>
        <taxon>Unionidae</taxon>
        <taxon>Ambleminae</taxon>
        <taxon>Lampsilini</taxon>
        <taxon>Potamilus</taxon>
    </lineage>
</organism>
<dbReference type="GO" id="GO:0071277">
    <property type="term" value="P:cellular response to calcium ion"/>
    <property type="evidence" value="ECO:0007669"/>
    <property type="project" value="TreeGrafter"/>
</dbReference>
<reference evidence="2" key="2">
    <citation type="journal article" date="2021" name="Genome Biol. Evol.">
        <title>Developing a high-quality reference genome for a parasitic bivalve with doubly uniparental inheritance (Bivalvia: Unionida).</title>
        <authorList>
            <person name="Smith C.H."/>
        </authorList>
    </citation>
    <scope>NUCLEOTIDE SEQUENCE</scope>
    <source>
        <strain evidence="2">CHS0354</strain>
        <tissue evidence="2">Mantle</tissue>
    </source>
</reference>
<dbReference type="GO" id="GO:0005886">
    <property type="term" value="C:plasma membrane"/>
    <property type="evidence" value="ECO:0007669"/>
    <property type="project" value="TreeGrafter"/>
</dbReference>
<sequence length="164" mass="18669">MRITSTTLWKNTIVIFCFQCIIQSCKIDIQPSFLDYIQGGTEIKFAAAIDFTDSNGDPYLPTSLHYNHPHQSSWYVKVIRAIGEIIQDYDTEKLFPVFGFGAMLPDGTVSHEFPCNFSPNNPCCQGIRGMLDAYDKCLRHVRLHKPTNLSPVINRIAKYVYNIS</sequence>
<comment type="caution">
    <text evidence="2">The sequence shown here is derived from an EMBL/GenBank/DDBJ whole genome shotgun (WGS) entry which is preliminary data.</text>
</comment>
<keyword evidence="3" id="KW-1185">Reference proteome</keyword>
<dbReference type="PROSITE" id="PS51257">
    <property type="entry name" value="PROKAR_LIPOPROTEIN"/>
    <property type="match status" value="1"/>
</dbReference>
<name>A0AAE0TKI6_9BIVA</name>
<dbReference type="InterPro" id="IPR045052">
    <property type="entry name" value="Copine"/>
</dbReference>
<evidence type="ECO:0000313" key="3">
    <source>
        <dbReference type="Proteomes" id="UP001195483"/>
    </source>
</evidence>
<gene>
    <name evidence="2" type="ORF">CHS0354_021738</name>
</gene>
<dbReference type="EMBL" id="JAEAOA010001325">
    <property type="protein sequence ID" value="KAK3612054.1"/>
    <property type="molecule type" value="Genomic_DNA"/>
</dbReference>
<evidence type="ECO:0000259" key="1">
    <source>
        <dbReference type="Pfam" id="PF07002"/>
    </source>
</evidence>
<reference evidence="2" key="1">
    <citation type="journal article" date="2021" name="Genome Biol. Evol.">
        <title>A High-Quality Reference Genome for a Parasitic Bivalve with Doubly Uniparental Inheritance (Bivalvia: Unionida).</title>
        <authorList>
            <person name="Smith C.H."/>
        </authorList>
    </citation>
    <scope>NUCLEOTIDE SEQUENCE</scope>
    <source>
        <strain evidence="2">CHS0354</strain>
    </source>
</reference>
<protein>
    <recommendedName>
        <fullName evidence="1">Copine C-terminal domain-containing protein</fullName>
    </recommendedName>
</protein>